<reference evidence="4 5" key="1">
    <citation type="submission" date="2024-10" db="EMBL/GenBank/DDBJ databases">
        <authorList>
            <person name="Kim D."/>
        </authorList>
    </citation>
    <scope>NUCLEOTIDE SEQUENCE [LARGE SCALE GENOMIC DNA]</scope>
    <source>
        <strain evidence="4">BH-2024</strain>
    </source>
</reference>
<dbReference type="CDD" id="cd17039">
    <property type="entry name" value="Ubl_ubiquitin_like"/>
    <property type="match status" value="2"/>
</dbReference>
<feature type="domain" description="Ubiquitin-like" evidence="3">
    <location>
        <begin position="303"/>
        <end position="385"/>
    </location>
</feature>
<gene>
    <name evidence="4" type="ORF">niasHT_024754</name>
</gene>
<dbReference type="SUPFAM" id="SSF54236">
    <property type="entry name" value="Ubiquitin-like"/>
    <property type="match status" value="4"/>
</dbReference>
<dbReference type="Proteomes" id="UP001620626">
    <property type="component" value="Unassembled WGS sequence"/>
</dbReference>
<feature type="region of interest" description="Disordered" evidence="1">
    <location>
        <begin position="484"/>
        <end position="515"/>
    </location>
</feature>
<feature type="domain" description="Ubiquitin-like" evidence="3">
    <location>
        <begin position="131"/>
        <end position="216"/>
    </location>
</feature>
<dbReference type="PROSITE" id="PS50053">
    <property type="entry name" value="UBIQUITIN_2"/>
    <property type="match status" value="4"/>
</dbReference>
<evidence type="ECO:0000256" key="1">
    <source>
        <dbReference type="SAM" id="MobiDB-lite"/>
    </source>
</evidence>
<dbReference type="Pfam" id="PF00240">
    <property type="entry name" value="ubiquitin"/>
    <property type="match status" value="1"/>
</dbReference>
<sequence length="515" mass="57783">MNLFGGISAGIMTMLLLLIMMQSTTDGIKITVKADQTISMCCSTFTVEMNATDKVEDLKEAIKNVIGIKPEEQQLKCNPSGPLLDDKKTLTDYGIGNQGYCKEKNKNRKAKSETCNIPVGNGSTIFLSIIIKITVTTDEAILKKLLPITVEVNGPKKVGDFKKMLIGKLNEELKIRNGIELKGLSLQYDQKDDNQFLKDGYSIAYYNIKSGAIVHLSIGEFQIVVRYEKWYKNYTIWMNSKETVATLKKKIKSESGFKPDDQILKVVDPNGDGGIVTVFEDDEKTMTNYGIGEGTTILLVIEFEIVVKYKKDNEEKTVTVQTKGTEIVLKLKSKIMEKMKNDFPRIDYVAINDRQIPNYNRKLNGDKGETLKQCGIGEGTTIYLVSCRVKYPQINAKISQKGACEDETGQFRLASSVWPVPSGAGSVSGQFRLASSVSPVPSQIFLDPNFFKFQNTELARRNWPKTELARRNWPDGTDPYCAKTEQLVGRDGGRRKKSDERHRRCGSRADFFRSP</sequence>
<evidence type="ECO:0000313" key="4">
    <source>
        <dbReference type="EMBL" id="KAL3104530.1"/>
    </source>
</evidence>
<dbReference type="EMBL" id="JBICBT010000708">
    <property type="protein sequence ID" value="KAL3104530.1"/>
    <property type="molecule type" value="Genomic_DNA"/>
</dbReference>
<dbReference type="InterPro" id="IPR050158">
    <property type="entry name" value="Ubiquitin_ubiquitin-like"/>
</dbReference>
<feature type="signal peptide" evidence="2">
    <location>
        <begin position="1"/>
        <end position="27"/>
    </location>
</feature>
<proteinExistence type="predicted"/>
<protein>
    <recommendedName>
        <fullName evidence="3">Ubiquitin-like domain-containing protein</fullName>
    </recommendedName>
</protein>
<dbReference type="AlphaFoldDB" id="A0ABD2KPL2"/>
<comment type="caution">
    <text evidence="4">The sequence shown here is derived from an EMBL/GenBank/DDBJ whole genome shotgun (WGS) entry which is preliminary data.</text>
</comment>
<keyword evidence="5" id="KW-1185">Reference proteome</keyword>
<dbReference type="PANTHER" id="PTHR10666">
    <property type="entry name" value="UBIQUITIN"/>
    <property type="match status" value="1"/>
</dbReference>
<dbReference type="InterPro" id="IPR029071">
    <property type="entry name" value="Ubiquitin-like_domsf"/>
</dbReference>
<accession>A0ABD2KPL2</accession>
<feature type="domain" description="Ubiquitin-like" evidence="3">
    <location>
        <begin position="221"/>
        <end position="302"/>
    </location>
</feature>
<evidence type="ECO:0000259" key="3">
    <source>
        <dbReference type="PROSITE" id="PS50053"/>
    </source>
</evidence>
<dbReference type="Pfam" id="PF14560">
    <property type="entry name" value="Ubiquitin_2"/>
    <property type="match status" value="1"/>
</dbReference>
<dbReference type="InterPro" id="IPR000626">
    <property type="entry name" value="Ubiquitin-like_dom"/>
</dbReference>
<name>A0ABD2KPL2_9BILA</name>
<dbReference type="SMART" id="SM00213">
    <property type="entry name" value="UBQ"/>
    <property type="match status" value="4"/>
</dbReference>
<keyword evidence="2" id="KW-0732">Signal</keyword>
<evidence type="ECO:0000256" key="2">
    <source>
        <dbReference type="SAM" id="SignalP"/>
    </source>
</evidence>
<dbReference type="Gene3D" id="3.10.20.90">
    <property type="entry name" value="Phosphatidylinositol 3-kinase Catalytic Subunit, Chain A, domain 1"/>
    <property type="match status" value="4"/>
</dbReference>
<feature type="chain" id="PRO_5044848103" description="Ubiquitin-like domain-containing protein" evidence="2">
    <location>
        <begin position="28"/>
        <end position="515"/>
    </location>
</feature>
<evidence type="ECO:0000313" key="5">
    <source>
        <dbReference type="Proteomes" id="UP001620626"/>
    </source>
</evidence>
<feature type="domain" description="Ubiquitin-like" evidence="3">
    <location>
        <begin position="28"/>
        <end position="95"/>
    </location>
</feature>
<organism evidence="4 5">
    <name type="scientific">Heterodera trifolii</name>
    <dbReference type="NCBI Taxonomy" id="157864"/>
    <lineage>
        <taxon>Eukaryota</taxon>
        <taxon>Metazoa</taxon>
        <taxon>Ecdysozoa</taxon>
        <taxon>Nematoda</taxon>
        <taxon>Chromadorea</taxon>
        <taxon>Rhabditida</taxon>
        <taxon>Tylenchina</taxon>
        <taxon>Tylenchomorpha</taxon>
        <taxon>Tylenchoidea</taxon>
        <taxon>Heteroderidae</taxon>
        <taxon>Heteroderinae</taxon>
        <taxon>Heterodera</taxon>
    </lineage>
</organism>